<feature type="region of interest" description="Disordered" evidence="1">
    <location>
        <begin position="57"/>
        <end position="122"/>
    </location>
</feature>
<keyword evidence="4" id="KW-1185">Reference proteome</keyword>
<proteinExistence type="predicted"/>
<comment type="caution">
    <text evidence="3">The sequence shown here is derived from an EMBL/GenBank/DDBJ whole genome shotgun (WGS) entry which is preliminary data.</text>
</comment>
<name>A0ABU1AFF0_9BACT</name>
<feature type="transmembrane region" description="Helical" evidence="2">
    <location>
        <begin position="166"/>
        <end position="187"/>
    </location>
</feature>
<accession>A0ABU1AFF0</accession>
<keyword evidence="2" id="KW-0472">Membrane</keyword>
<sequence length="320" mass="35463">MSEEKFLELVNLYLDREISEQGLADLKAELEANLERKLEFQERCRLNQAMRLAMSPCAVSKRRSGRSSSRVESSSFKSTKSTKSKRTKGNRVKGKLPTARAARTPHTLSSVSSVSSVSDERRRVRRQAALGARQQRELMDSGRPQFGDLPVSTQEFAGDKGHFPRWIMGAGLAASFVIGFVLLAPALRDTVNLASRAALEGIESDQELQMDPLDTIGRSEWRRYATTQAQRSANQRASIAAQLRLMGLRPELTPVEKQLRSVSAAAARRPAPARNDAELLAAVQQMSPMPTPQILRVQPTDQESSMKWPSGFHSSLASFK</sequence>
<dbReference type="EMBL" id="JARXIC010000004">
    <property type="protein sequence ID" value="MDQ8193483.1"/>
    <property type="molecule type" value="Genomic_DNA"/>
</dbReference>
<organism evidence="3 4">
    <name type="scientific">Thalassobacterium sedimentorum</name>
    <dbReference type="NCBI Taxonomy" id="3041258"/>
    <lineage>
        <taxon>Bacteria</taxon>
        <taxon>Pseudomonadati</taxon>
        <taxon>Verrucomicrobiota</taxon>
        <taxon>Opitutia</taxon>
        <taxon>Puniceicoccales</taxon>
        <taxon>Coraliomargaritaceae</taxon>
        <taxon>Thalassobacterium</taxon>
    </lineage>
</organism>
<evidence type="ECO:0000256" key="2">
    <source>
        <dbReference type="SAM" id="Phobius"/>
    </source>
</evidence>
<keyword evidence="2" id="KW-0812">Transmembrane</keyword>
<feature type="region of interest" description="Disordered" evidence="1">
    <location>
        <begin position="298"/>
        <end position="320"/>
    </location>
</feature>
<feature type="compositionally biased region" description="Low complexity" evidence="1">
    <location>
        <begin position="66"/>
        <end position="79"/>
    </location>
</feature>
<dbReference type="Proteomes" id="UP001243717">
    <property type="component" value="Unassembled WGS sequence"/>
</dbReference>
<feature type="compositionally biased region" description="Polar residues" evidence="1">
    <location>
        <begin position="299"/>
        <end position="320"/>
    </location>
</feature>
<evidence type="ECO:0000313" key="4">
    <source>
        <dbReference type="Proteomes" id="UP001243717"/>
    </source>
</evidence>
<evidence type="ECO:0008006" key="5">
    <source>
        <dbReference type="Google" id="ProtNLM"/>
    </source>
</evidence>
<feature type="compositionally biased region" description="Basic residues" evidence="1">
    <location>
        <begin position="80"/>
        <end position="94"/>
    </location>
</feature>
<gene>
    <name evidence="3" type="ORF">QEH59_03540</name>
</gene>
<keyword evidence="2" id="KW-1133">Transmembrane helix</keyword>
<evidence type="ECO:0000256" key="1">
    <source>
        <dbReference type="SAM" id="MobiDB-lite"/>
    </source>
</evidence>
<dbReference type="RefSeq" id="WP_308983977.1">
    <property type="nucleotide sequence ID" value="NZ_JARXIC010000004.1"/>
</dbReference>
<reference evidence="3 4" key="1">
    <citation type="submission" date="2023-04" db="EMBL/GenBank/DDBJ databases">
        <title>A novel bacteria isolated from coastal sediment.</title>
        <authorList>
            <person name="Liu X.-J."/>
            <person name="Du Z.-J."/>
        </authorList>
    </citation>
    <scope>NUCLEOTIDE SEQUENCE [LARGE SCALE GENOMIC DNA]</scope>
    <source>
        <strain evidence="3 4">SDUM461004</strain>
    </source>
</reference>
<evidence type="ECO:0000313" key="3">
    <source>
        <dbReference type="EMBL" id="MDQ8193483.1"/>
    </source>
</evidence>
<protein>
    <recommendedName>
        <fullName evidence="5">Anti sigma-E protein RseA N-terminal domain-containing protein</fullName>
    </recommendedName>
</protein>